<reference evidence="1" key="1">
    <citation type="submission" date="2019-05" db="EMBL/GenBank/DDBJ databases">
        <authorList>
            <person name="Naeem R."/>
            <person name="Antony C."/>
            <person name="Guan Q."/>
        </authorList>
    </citation>
    <scope>NUCLEOTIDE SEQUENCE</scope>
    <source>
        <strain evidence="1">2</strain>
    </source>
</reference>
<accession>A0A653F225</accession>
<organism evidence="1">
    <name type="scientific">Mycobacterium riyadhense</name>
    <dbReference type="NCBI Taxonomy" id="486698"/>
    <lineage>
        <taxon>Bacteria</taxon>
        <taxon>Bacillati</taxon>
        <taxon>Actinomycetota</taxon>
        <taxon>Actinomycetes</taxon>
        <taxon>Mycobacteriales</taxon>
        <taxon>Mycobacteriaceae</taxon>
        <taxon>Mycobacterium</taxon>
    </lineage>
</organism>
<protein>
    <submittedName>
        <fullName evidence="1">Uncharacterized protein</fullName>
    </submittedName>
</protein>
<name>A0A653F225_9MYCO</name>
<sequence length="114" mass="11808">MVVGIDGLAVGKLYLPMFDALGQGIGNDPSLGVTPVGGVVACGTAVVQYQKLPYPRSTIAVWTGDSALEKVLKVLENEPITRATLPIRPSSSMWPLPFCSAAISGVSGGTPQRP</sequence>
<evidence type="ECO:0000313" key="1">
    <source>
        <dbReference type="EMBL" id="VTP03221.1"/>
    </source>
</evidence>
<dbReference type="EMBL" id="LR589153">
    <property type="protein sequence ID" value="VTP03221.1"/>
    <property type="molecule type" value="Genomic_DNA"/>
</dbReference>
<proteinExistence type="predicted"/>
<gene>
    <name evidence="1" type="ORF">BIN_B_04927</name>
</gene>
<dbReference type="AlphaFoldDB" id="A0A653F225"/>